<proteinExistence type="predicted"/>
<dbReference type="STRING" id="1294273.roselon_01601"/>
<sequence length="217" mass="22914">MTSYSDIATRAAAQHLEVCGAFHPVAGDGAPEGCATLLLLGPREPGFWAHVTAAPEFHDTGADPVDRWSRRVITELADALGGRALMPLDGPPWQPFVAWAYRSGRTWRSPVALLVHDGAGLMLSYRGALSLPFHVDLPPAPAAPPCATCPQPCARACPVAALSAEGYDTATCHAFLDTDAGADCMRGGVRRAAGLPGQPRLGRDPAQSAYHMRSFHP</sequence>
<accession>W8RSB1</accession>
<evidence type="ECO:0000313" key="3">
    <source>
        <dbReference type="Proteomes" id="UP000019593"/>
    </source>
</evidence>
<dbReference type="KEGG" id="red:roselon_01601"/>
<organism evidence="2 3">
    <name type="scientific">Roseicyclus elongatus DSM 19469</name>
    <dbReference type="NCBI Taxonomy" id="1294273"/>
    <lineage>
        <taxon>Bacteria</taxon>
        <taxon>Pseudomonadati</taxon>
        <taxon>Pseudomonadota</taxon>
        <taxon>Alphaproteobacteria</taxon>
        <taxon>Rhodobacterales</taxon>
        <taxon>Roseobacteraceae</taxon>
        <taxon>Roseicyclus</taxon>
    </lineage>
</organism>
<name>W8RSB1_9RHOB</name>
<evidence type="ECO:0000256" key="1">
    <source>
        <dbReference type="SAM" id="MobiDB-lite"/>
    </source>
</evidence>
<dbReference type="Proteomes" id="UP000019593">
    <property type="component" value="Chromosome"/>
</dbReference>
<dbReference type="eggNOG" id="COG1600">
    <property type="taxonomic scope" value="Bacteria"/>
</dbReference>
<protein>
    <submittedName>
        <fullName evidence="2">Ferredoxin</fullName>
    </submittedName>
</protein>
<reference evidence="2 3" key="1">
    <citation type="submission" date="2013-03" db="EMBL/GenBank/DDBJ databases">
        <authorList>
            <person name="Fiebig A."/>
            <person name="Goeker M."/>
            <person name="Klenk H.-P.P."/>
        </authorList>
    </citation>
    <scope>NUCLEOTIDE SEQUENCE [LARGE SCALE GENOMIC DNA]</scope>
    <source>
        <strain evidence="3">DSM 19469</strain>
    </source>
</reference>
<dbReference type="PATRIC" id="fig|1294273.3.peg.1576"/>
<dbReference type="EMBL" id="CP004372">
    <property type="protein sequence ID" value="AHM03983.1"/>
    <property type="molecule type" value="Genomic_DNA"/>
</dbReference>
<feature type="region of interest" description="Disordered" evidence="1">
    <location>
        <begin position="194"/>
        <end position="217"/>
    </location>
</feature>
<gene>
    <name evidence="2" type="ORF">roselon_01601</name>
</gene>
<dbReference type="AlphaFoldDB" id="W8RSB1"/>
<evidence type="ECO:0000313" key="2">
    <source>
        <dbReference type="EMBL" id="AHM03983.1"/>
    </source>
</evidence>
<dbReference type="OrthoDB" id="8279740at2"/>
<dbReference type="HOGENOM" id="CLU_093830_0_0_5"/>
<dbReference type="RefSeq" id="WP_025311807.1">
    <property type="nucleotide sequence ID" value="NZ_CP004372.1"/>
</dbReference>
<keyword evidence="3" id="KW-1185">Reference proteome</keyword>